<feature type="region of interest" description="Disordered" evidence="1">
    <location>
        <begin position="67"/>
        <end position="104"/>
    </location>
</feature>
<dbReference type="STRING" id="2880.D7FJS4"/>
<dbReference type="eggNOG" id="KOG0700">
    <property type="taxonomic scope" value="Eukaryota"/>
</dbReference>
<evidence type="ECO:0000256" key="1">
    <source>
        <dbReference type="SAM" id="MobiDB-lite"/>
    </source>
</evidence>
<dbReference type="InterPro" id="IPR036457">
    <property type="entry name" value="PPM-type-like_dom_sf"/>
</dbReference>
<dbReference type="PANTHER" id="PTHR47992">
    <property type="entry name" value="PROTEIN PHOSPHATASE"/>
    <property type="match status" value="1"/>
</dbReference>
<feature type="domain" description="PPM-type phosphatase" evidence="2">
    <location>
        <begin position="105"/>
        <end position="435"/>
    </location>
</feature>
<accession>D7FJS4</accession>
<dbReference type="GO" id="GO:0004722">
    <property type="term" value="F:protein serine/threonine phosphatase activity"/>
    <property type="evidence" value="ECO:0007669"/>
    <property type="project" value="InterPro"/>
</dbReference>
<name>D7FJS4_ECTSI</name>
<dbReference type="Gene3D" id="3.60.40.10">
    <property type="entry name" value="PPM-type phosphatase domain"/>
    <property type="match status" value="1"/>
</dbReference>
<feature type="region of interest" description="Disordered" evidence="1">
    <location>
        <begin position="31"/>
        <end position="54"/>
    </location>
</feature>
<keyword evidence="4" id="KW-1185">Reference proteome</keyword>
<proteinExistence type="predicted"/>
<dbReference type="InterPro" id="IPR001932">
    <property type="entry name" value="PPM-type_phosphatase-like_dom"/>
</dbReference>
<dbReference type="OMA" id="SCACLAY"/>
<dbReference type="AlphaFoldDB" id="D7FJS4"/>
<evidence type="ECO:0000259" key="2">
    <source>
        <dbReference type="PROSITE" id="PS51746"/>
    </source>
</evidence>
<dbReference type="SUPFAM" id="SSF81606">
    <property type="entry name" value="PP2C-like"/>
    <property type="match status" value="1"/>
</dbReference>
<sequence>MGSALALWTAAATSSDDEAAGVPAVACSAAMEKNSNHHHGDAGGEPSVDAPRRLTKRRSILLAEDEVDKQSGQSYYSPSLPSAAVTGGEPSLPPADPTVSDNAPGVSLVVASTYNGNGPIEDRHDIRQSPRGDFFVSVLDGHGGWQAAELARKRLNIAAQTELKTSLAGNPDQVKSAITQAFLRVEREYLYQVKAAFELGFGAVARTGACAIMALVRDNRLFVANAGDCRAVLGRRKPTRLVGGWSTGPGGDPEALALSNDHNAKEQAEQAKLKKLHPFEGDVFTCKRPASCYVKGRLQPTRSFGDAYLKYPEFNGKEGTHRSAGRFLPPPYTPPYITAEPEISVHEIDQSNDDFVILASDGLWDHVTNLEAVEIVRKAAYSDKHPECASDCLVQRVLERAAENHGISVEELQEVPEGNRRRSMHDDITCVVFFLNGNRNNEGFASLQGSKVQGATAPGCQEASTTATAQ</sequence>
<evidence type="ECO:0000313" key="3">
    <source>
        <dbReference type="EMBL" id="CBJ29176.1"/>
    </source>
</evidence>
<reference evidence="3 4" key="1">
    <citation type="journal article" date="2010" name="Nature">
        <title>The Ectocarpus genome and the independent evolution of multicellularity in brown algae.</title>
        <authorList>
            <person name="Cock J.M."/>
            <person name="Sterck L."/>
            <person name="Rouze P."/>
            <person name="Scornet D."/>
            <person name="Allen A.E."/>
            <person name="Amoutzias G."/>
            <person name="Anthouard V."/>
            <person name="Artiguenave F."/>
            <person name="Aury J.M."/>
            <person name="Badger J.H."/>
            <person name="Beszteri B."/>
            <person name="Billiau K."/>
            <person name="Bonnet E."/>
            <person name="Bothwell J.H."/>
            <person name="Bowler C."/>
            <person name="Boyen C."/>
            <person name="Brownlee C."/>
            <person name="Carrano C.J."/>
            <person name="Charrier B."/>
            <person name="Cho G.Y."/>
            <person name="Coelho S.M."/>
            <person name="Collen J."/>
            <person name="Corre E."/>
            <person name="Da Silva C."/>
            <person name="Delage L."/>
            <person name="Delaroque N."/>
            <person name="Dittami S.M."/>
            <person name="Doulbeau S."/>
            <person name="Elias M."/>
            <person name="Farnham G."/>
            <person name="Gachon C.M."/>
            <person name="Gschloessl B."/>
            <person name="Heesch S."/>
            <person name="Jabbari K."/>
            <person name="Jubin C."/>
            <person name="Kawai H."/>
            <person name="Kimura K."/>
            <person name="Kloareg B."/>
            <person name="Kupper F.C."/>
            <person name="Lang D."/>
            <person name="Le Bail A."/>
            <person name="Leblanc C."/>
            <person name="Lerouge P."/>
            <person name="Lohr M."/>
            <person name="Lopez P.J."/>
            <person name="Martens C."/>
            <person name="Maumus F."/>
            <person name="Michel G."/>
            <person name="Miranda-Saavedra D."/>
            <person name="Morales J."/>
            <person name="Moreau H."/>
            <person name="Motomura T."/>
            <person name="Nagasato C."/>
            <person name="Napoli C.A."/>
            <person name="Nelson D.R."/>
            <person name="Nyvall-Collen P."/>
            <person name="Peters A.F."/>
            <person name="Pommier C."/>
            <person name="Potin P."/>
            <person name="Poulain J."/>
            <person name="Quesneville H."/>
            <person name="Read B."/>
            <person name="Rensing S.A."/>
            <person name="Ritter A."/>
            <person name="Rousvoal S."/>
            <person name="Samanta M."/>
            <person name="Samson G."/>
            <person name="Schroeder D.C."/>
            <person name="Segurens B."/>
            <person name="Strittmatter M."/>
            <person name="Tonon T."/>
            <person name="Tregear J.W."/>
            <person name="Valentin K."/>
            <person name="von Dassow P."/>
            <person name="Yamagishi T."/>
            <person name="Van de Peer Y."/>
            <person name="Wincker P."/>
        </authorList>
    </citation>
    <scope>NUCLEOTIDE SEQUENCE [LARGE SCALE GENOMIC DNA]</scope>
    <source>
        <strain evidence="4">Ec32 / CCAP1310/4</strain>
    </source>
</reference>
<gene>
    <name evidence="3" type="ORF">Esi_0136_0048</name>
</gene>
<dbReference type="EMBL" id="FN647972">
    <property type="protein sequence ID" value="CBJ29176.1"/>
    <property type="molecule type" value="Genomic_DNA"/>
</dbReference>
<dbReference type="Pfam" id="PF00481">
    <property type="entry name" value="PP2C"/>
    <property type="match status" value="1"/>
</dbReference>
<dbReference type="InterPro" id="IPR015655">
    <property type="entry name" value="PP2C"/>
</dbReference>
<dbReference type="InParanoid" id="D7FJS4"/>
<evidence type="ECO:0000313" key="4">
    <source>
        <dbReference type="Proteomes" id="UP000002630"/>
    </source>
</evidence>
<dbReference type="CDD" id="cd00143">
    <property type="entry name" value="PP2Cc"/>
    <property type="match status" value="1"/>
</dbReference>
<dbReference type="EMBL" id="FN649741">
    <property type="protein sequence ID" value="CBJ29176.1"/>
    <property type="molecule type" value="Genomic_DNA"/>
</dbReference>
<dbReference type="Proteomes" id="UP000002630">
    <property type="component" value="Linkage Group LG16"/>
</dbReference>
<dbReference type="SMART" id="SM00332">
    <property type="entry name" value="PP2Cc"/>
    <property type="match status" value="1"/>
</dbReference>
<protein>
    <recommendedName>
        <fullName evidence="2">PPM-type phosphatase domain-containing protein</fullName>
    </recommendedName>
</protein>
<feature type="compositionally biased region" description="Polar residues" evidence="1">
    <location>
        <begin position="70"/>
        <end position="80"/>
    </location>
</feature>
<organism evidence="3 4">
    <name type="scientific">Ectocarpus siliculosus</name>
    <name type="common">Brown alga</name>
    <name type="synonym">Conferva siliculosa</name>
    <dbReference type="NCBI Taxonomy" id="2880"/>
    <lineage>
        <taxon>Eukaryota</taxon>
        <taxon>Sar</taxon>
        <taxon>Stramenopiles</taxon>
        <taxon>Ochrophyta</taxon>
        <taxon>PX clade</taxon>
        <taxon>Phaeophyceae</taxon>
        <taxon>Ectocarpales</taxon>
        <taxon>Ectocarpaceae</taxon>
        <taxon>Ectocarpus</taxon>
    </lineage>
</organism>
<dbReference type="OrthoDB" id="420076at2759"/>
<dbReference type="PROSITE" id="PS51746">
    <property type="entry name" value="PPM_2"/>
    <property type="match status" value="1"/>
</dbReference>